<sequence>MSPRGRRSSPTTQLVEYLNRSDNWCNLKDLPTLAKSRLRRAQNSVKRSKDNNDLLEFIGDRVVNLACSLIVDKVKESSDHHMFVGRVLSNNDTLGRIAYQLDLHKSAHLDQRDDFEVTEWNPRHAISPPKALADLFESYAGAVYEEHGWERVMDWLKQIFTPLLKPATEDFNRRSDAGCNFSDSWQSVDQELQDYQERILDYLDFKSKFLTEAARSALDALPASSLQLIFRW</sequence>
<feature type="domain" description="RNase III" evidence="1">
    <location>
        <begin position="11"/>
        <end position="148"/>
    </location>
</feature>
<accession>B0D489</accession>
<dbReference type="KEGG" id="lbc:LACBIDRAFT_325226"/>
<dbReference type="HOGENOM" id="CLU_088123_0_0_1"/>
<dbReference type="STRING" id="486041.B0D489"/>
<evidence type="ECO:0000313" key="3">
    <source>
        <dbReference type="Proteomes" id="UP000001194"/>
    </source>
</evidence>
<dbReference type="SUPFAM" id="SSF69065">
    <property type="entry name" value="RNase III domain-like"/>
    <property type="match status" value="1"/>
</dbReference>
<dbReference type="GO" id="GO:0006396">
    <property type="term" value="P:RNA processing"/>
    <property type="evidence" value="ECO:0007669"/>
    <property type="project" value="InterPro"/>
</dbReference>
<dbReference type="GO" id="GO:0004525">
    <property type="term" value="F:ribonuclease III activity"/>
    <property type="evidence" value="ECO:0007669"/>
    <property type="project" value="InterPro"/>
</dbReference>
<dbReference type="InParanoid" id="B0D489"/>
<dbReference type="SMART" id="SM00535">
    <property type="entry name" value="RIBOc"/>
    <property type="match status" value="1"/>
</dbReference>
<dbReference type="Proteomes" id="UP000001194">
    <property type="component" value="Unassembled WGS sequence"/>
</dbReference>
<gene>
    <name evidence="2" type="ORF">LACBIDRAFT_325226</name>
</gene>
<keyword evidence="3" id="KW-1185">Reference proteome</keyword>
<dbReference type="GeneID" id="6074349"/>
<dbReference type="EMBL" id="DS547097">
    <property type="protein sequence ID" value="EDR10533.1"/>
    <property type="molecule type" value="Genomic_DNA"/>
</dbReference>
<proteinExistence type="predicted"/>
<dbReference type="OrthoDB" id="2392202at2759"/>
<organism evidence="3">
    <name type="scientific">Laccaria bicolor (strain S238N-H82 / ATCC MYA-4686)</name>
    <name type="common">Bicoloured deceiver</name>
    <name type="synonym">Laccaria laccata var. bicolor</name>
    <dbReference type="NCBI Taxonomy" id="486041"/>
    <lineage>
        <taxon>Eukaryota</taxon>
        <taxon>Fungi</taxon>
        <taxon>Dikarya</taxon>
        <taxon>Basidiomycota</taxon>
        <taxon>Agaricomycotina</taxon>
        <taxon>Agaricomycetes</taxon>
        <taxon>Agaricomycetidae</taxon>
        <taxon>Agaricales</taxon>
        <taxon>Agaricineae</taxon>
        <taxon>Hydnangiaceae</taxon>
        <taxon>Laccaria</taxon>
    </lineage>
</organism>
<evidence type="ECO:0000259" key="1">
    <source>
        <dbReference type="PROSITE" id="PS50142"/>
    </source>
</evidence>
<dbReference type="Gene3D" id="1.10.1520.10">
    <property type="entry name" value="Ribonuclease III domain"/>
    <property type="match status" value="1"/>
</dbReference>
<dbReference type="PROSITE" id="PS50142">
    <property type="entry name" value="RNASE_3_2"/>
    <property type="match status" value="1"/>
</dbReference>
<dbReference type="RefSeq" id="XP_001878983.1">
    <property type="nucleotide sequence ID" value="XM_001878948.1"/>
</dbReference>
<name>B0D489_LACBS</name>
<dbReference type="InterPro" id="IPR036389">
    <property type="entry name" value="RNase_III_sf"/>
</dbReference>
<dbReference type="AlphaFoldDB" id="B0D489"/>
<dbReference type="InterPro" id="IPR000999">
    <property type="entry name" value="RNase_III_dom"/>
</dbReference>
<dbReference type="CDD" id="cd00593">
    <property type="entry name" value="RIBOc"/>
    <property type="match status" value="1"/>
</dbReference>
<dbReference type="Pfam" id="PF00636">
    <property type="entry name" value="Ribonuclease_3"/>
    <property type="match status" value="1"/>
</dbReference>
<evidence type="ECO:0000313" key="2">
    <source>
        <dbReference type="EMBL" id="EDR10533.1"/>
    </source>
</evidence>
<reference evidence="2 3" key="1">
    <citation type="journal article" date="2008" name="Nature">
        <title>The genome of Laccaria bicolor provides insights into mycorrhizal symbiosis.</title>
        <authorList>
            <person name="Martin F."/>
            <person name="Aerts A."/>
            <person name="Ahren D."/>
            <person name="Brun A."/>
            <person name="Danchin E.G.J."/>
            <person name="Duchaussoy F."/>
            <person name="Gibon J."/>
            <person name="Kohler A."/>
            <person name="Lindquist E."/>
            <person name="Pereda V."/>
            <person name="Salamov A."/>
            <person name="Shapiro H.J."/>
            <person name="Wuyts J."/>
            <person name="Blaudez D."/>
            <person name="Buee M."/>
            <person name="Brokstein P."/>
            <person name="Canbaeck B."/>
            <person name="Cohen D."/>
            <person name="Courty P.E."/>
            <person name="Coutinho P.M."/>
            <person name="Delaruelle C."/>
            <person name="Detter J.C."/>
            <person name="Deveau A."/>
            <person name="DiFazio S."/>
            <person name="Duplessis S."/>
            <person name="Fraissinet-Tachet L."/>
            <person name="Lucic E."/>
            <person name="Frey-Klett P."/>
            <person name="Fourrey C."/>
            <person name="Feussner I."/>
            <person name="Gay G."/>
            <person name="Grimwood J."/>
            <person name="Hoegger P.J."/>
            <person name="Jain P."/>
            <person name="Kilaru S."/>
            <person name="Labbe J."/>
            <person name="Lin Y.C."/>
            <person name="Legue V."/>
            <person name="Le Tacon F."/>
            <person name="Marmeisse R."/>
            <person name="Melayah D."/>
            <person name="Montanini B."/>
            <person name="Muratet M."/>
            <person name="Nehls U."/>
            <person name="Niculita-Hirzel H."/>
            <person name="Oudot-Le Secq M.P."/>
            <person name="Peter M."/>
            <person name="Quesneville H."/>
            <person name="Rajashekar B."/>
            <person name="Reich M."/>
            <person name="Rouhier N."/>
            <person name="Schmutz J."/>
            <person name="Yin T."/>
            <person name="Chalot M."/>
            <person name="Henrissat B."/>
            <person name="Kuees U."/>
            <person name="Lucas S."/>
            <person name="Van de Peer Y."/>
            <person name="Podila G.K."/>
            <person name="Polle A."/>
            <person name="Pukkila P.J."/>
            <person name="Richardson P.M."/>
            <person name="Rouze P."/>
            <person name="Sanders I.R."/>
            <person name="Stajich J.E."/>
            <person name="Tunlid A."/>
            <person name="Tuskan G."/>
            <person name="Grigoriev I.V."/>
        </authorList>
    </citation>
    <scope>NUCLEOTIDE SEQUENCE [LARGE SCALE GENOMIC DNA]</scope>
    <source>
        <strain evidence="3">S238N-H82 / ATCC MYA-4686</strain>
    </source>
</reference>
<protein>
    <submittedName>
        <fullName evidence="2">Predicted protein</fullName>
    </submittedName>
</protein>